<evidence type="ECO:0000256" key="16">
    <source>
        <dbReference type="ARBA" id="ARBA00023268"/>
    </source>
</evidence>
<proteinExistence type="inferred from homology"/>
<keyword evidence="11" id="KW-0547">Nucleotide-binding</keyword>
<evidence type="ECO:0000256" key="7">
    <source>
        <dbReference type="ARBA" id="ARBA00022695"/>
    </source>
</evidence>
<dbReference type="GO" id="GO:0046872">
    <property type="term" value="F:metal ion binding"/>
    <property type="evidence" value="ECO:0007669"/>
    <property type="project" value="UniProtKB-KW"/>
</dbReference>
<evidence type="ECO:0000256" key="19">
    <source>
        <dbReference type="ARBA" id="ARBA00049360"/>
    </source>
</evidence>
<evidence type="ECO:0000256" key="18">
    <source>
        <dbReference type="ARBA" id="ARBA00032243"/>
    </source>
</evidence>
<accession>A0A8A4XBN7</accession>
<evidence type="ECO:0000256" key="13">
    <source>
        <dbReference type="ARBA" id="ARBA00022801"/>
    </source>
</evidence>
<evidence type="ECO:0000256" key="17">
    <source>
        <dbReference type="ARBA" id="ARBA00030754"/>
    </source>
</evidence>
<feature type="domain" description="CRESS-DNA virus Rep endonuclease" evidence="21">
    <location>
        <begin position="28"/>
        <end position="117"/>
    </location>
</feature>
<keyword evidence="9" id="KW-0540">Nuclease</keyword>
<keyword evidence="13" id="KW-0378">Hydrolase</keyword>
<feature type="compositionally biased region" description="Low complexity" evidence="20">
    <location>
        <begin position="9"/>
        <end position="19"/>
    </location>
</feature>
<evidence type="ECO:0000256" key="2">
    <source>
        <dbReference type="ARBA" id="ARBA00004147"/>
    </source>
</evidence>
<sequence>MGEHGTKQSTSSEVSSNQSGTVKQSNQGNKARYWILTIPHHEFTPYLPPGAAFITGQLELGESGYLHWQFVILFETQVRLSAVRKLLGPWHAEPTKSVLAEAYCHKEATGVPGTGFILGQKPFKRCSAKDWSDILRSAQASRFEDIPPDVFVRYYGNIKRIAVESAQPVGIERTCTVFWGPTGTGKSKLAWEQAGLDAYPKDPCTKFWDGYRGQACVVVDEFRGSIGISHLLRWLDRYPVLVEIKGSSTVFKAEKIWFTSNLHPREWYKDVDGVTIDALMRRLEVVEML</sequence>
<comment type="subcellular location">
    <subcellularLocation>
        <location evidence="2">Host nucleus</location>
    </subcellularLocation>
</comment>
<evidence type="ECO:0000256" key="15">
    <source>
        <dbReference type="ARBA" id="ARBA00023125"/>
    </source>
</evidence>
<evidence type="ECO:0000256" key="3">
    <source>
        <dbReference type="ARBA" id="ARBA00008545"/>
    </source>
</evidence>
<dbReference type="GO" id="GO:0006260">
    <property type="term" value="P:DNA replication"/>
    <property type="evidence" value="ECO:0007669"/>
    <property type="project" value="UniProtKB-KW"/>
</dbReference>
<dbReference type="GO" id="GO:0003677">
    <property type="term" value="F:DNA binding"/>
    <property type="evidence" value="ECO:0007669"/>
    <property type="project" value="UniProtKB-KW"/>
</dbReference>
<keyword evidence="5" id="KW-1048">Host nucleus</keyword>
<dbReference type="GO" id="GO:0004519">
    <property type="term" value="F:endonuclease activity"/>
    <property type="evidence" value="ECO:0007669"/>
    <property type="project" value="UniProtKB-KW"/>
</dbReference>
<evidence type="ECO:0000256" key="9">
    <source>
        <dbReference type="ARBA" id="ARBA00022722"/>
    </source>
</evidence>
<dbReference type="GO" id="GO:0003724">
    <property type="term" value="F:RNA helicase activity"/>
    <property type="evidence" value="ECO:0007669"/>
    <property type="project" value="InterPro"/>
</dbReference>
<evidence type="ECO:0000256" key="20">
    <source>
        <dbReference type="SAM" id="MobiDB-lite"/>
    </source>
</evidence>
<comment type="catalytic activity">
    <reaction evidence="19">
        <text>ATP + H2O = ADP + phosphate + H(+)</text>
        <dbReference type="Rhea" id="RHEA:13065"/>
        <dbReference type="ChEBI" id="CHEBI:15377"/>
        <dbReference type="ChEBI" id="CHEBI:15378"/>
        <dbReference type="ChEBI" id="CHEBI:30616"/>
        <dbReference type="ChEBI" id="CHEBI:43474"/>
        <dbReference type="ChEBI" id="CHEBI:456216"/>
    </reaction>
</comment>
<dbReference type="GO" id="GO:0000166">
    <property type="term" value="F:nucleotide binding"/>
    <property type="evidence" value="ECO:0007669"/>
    <property type="project" value="UniProtKB-KW"/>
</dbReference>
<evidence type="ECO:0000256" key="11">
    <source>
        <dbReference type="ARBA" id="ARBA00022741"/>
    </source>
</evidence>
<keyword evidence="15" id="KW-0238">DNA-binding</keyword>
<keyword evidence="14" id="KW-0190">Covalent protein-DNA linkage</keyword>
<dbReference type="GO" id="GO:0042025">
    <property type="term" value="C:host cell nucleus"/>
    <property type="evidence" value="ECO:0007669"/>
    <property type="project" value="UniProtKB-SubCell"/>
</dbReference>
<dbReference type="Pfam" id="PF00910">
    <property type="entry name" value="RNA_helicase"/>
    <property type="match status" value="1"/>
</dbReference>
<keyword evidence="8" id="KW-0235">DNA replication</keyword>
<comment type="cofactor">
    <cofactor evidence="1">
        <name>Mn(2+)</name>
        <dbReference type="ChEBI" id="CHEBI:29035"/>
    </cofactor>
</comment>
<evidence type="ECO:0000313" key="22">
    <source>
        <dbReference type="EMBL" id="QTE03365.1"/>
    </source>
</evidence>
<keyword evidence="7" id="KW-0548">Nucleotidyltransferase</keyword>
<reference evidence="22" key="1">
    <citation type="submission" date="2020-10" db="EMBL/GenBank/DDBJ databases">
        <title>CRESS DNA virus dark matter in the feces of wild birds.</title>
        <authorList>
            <person name="Yang S."/>
            <person name="Zhang W."/>
        </authorList>
    </citation>
    <scope>NUCLEOTIDE SEQUENCE</scope>
    <source>
        <strain evidence="22">Brb25usv3</strain>
    </source>
</reference>
<keyword evidence="10" id="KW-0479">Metal-binding</keyword>
<evidence type="ECO:0000256" key="14">
    <source>
        <dbReference type="ARBA" id="ARBA00023124"/>
    </source>
</evidence>
<dbReference type="InterPro" id="IPR000605">
    <property type="entry name" value="Helicase_SF3_ssDNA/RNA_vir"/>
</dbReference>
<dbReference type="PROSITE" id="PS52020">
    <property type="entry name" value="CRESS_DNA_REP"/>
    <property type="match status" value="1"/>
</dbReference>
<feature type="region of interest" description="Disordered" evidence="20">
    <location>
        <begin position="1"/>
        <end position="26"/>
    </location>
</feature>
<dbReference type="GO" id="GO:0016787">
    <property type="term" value="F:hydrolase activity"/>
    <property type="evidence" value="ECO:0007669"/>
    <property type="project" value="UniProtKB-KW"/>
</dbReference>
<evidence type="ECO:0000256" key="12">
    <source>
        <dbReference type="ARBA" id="ARBA00022759"/>
    </source>
</evidence>
<evidence type="ECO:0000256" key="8">
    <source>
        <dbReference type="ARBA" id="ARBA00022705"/>
    </source>
</evidence>
<evidence type="ECO:0000256" key="10">
    <source>
        <dbReference type="ARBA" id="ARBA00022723"/>
    </source>
</evidence>
<evidence type="ECO:0000256" key="4">
    <source>
        <dbReference type="ARBA" id="ARBA00014531"/>
    </source>
</evidence>
<evidence type="ECO:0000256" key="5">
    <source>
        <dbReference type="ARBA" id="ARBA00022562"/>
    </source>
</evidence>
<organism evidence="22">
    <name type="scientific">Fringilla montifringilla CRESS-DNA-virus sp</name>
    <dbReference type="NCBI Taxonomy" id="2815044"/>
    <lineage>
        <taxon>Viruses</taxon>
        <taxon>Monodnaviria</taxon>
        <taxon>Shotokuvirae</taxon>
        <taxon>Cressdnaviricota</taxon>
    </lineage>
</organism>
<dbReference type="Gene3D" id="3.40.1310.20">
    <property type="match status" value="1"/>
</dbReference>
<dbReference type="GO" id="GO:0016779">
    <property type="term" value="F:nucleotidyltransferase activity"/>
    <property type="evidence" value="ECO:0007669"/>
    <property type="project" value="UniProtKB-KW"/>
</dbReference>
<keyword evidence="12" id="KW-0255">Endonuclease</keyword>
<dbReference type="EMBL" id="MW182756">
    <property type="protein sequence ID" value="QTE03365.1"/>
    <property type="molecule type" value="Genomic_DNA"/>
</dbReference>
<dbReference type="SUPFAM" id="SSF52540">
    <property type="entry name" value="P-loop containing nucleoside triphosphate hydrolases"/>
    <property type="match status" value="1"/>
</dbReference>
<evidence type="ECO:0000259" key="21">
    <source>
        <dbReference type="PROSITE" id="PS52020"/>
    </source>
</evidence>
<dbReference type="InterPro" id="IPR027417">
    <property type="entry name" value="P-loop_NTPase"/>
</dbReference>
<evidence type="ECO:0000256" key="6">
    <source>
        <dbReference type="ARBA" id="ARBA00022679"/>
    </source>
</evidence>
<protein>
    <recommendedName>
        <fullName evidence="4">Replication-associated protein</fullName>
    </recommendedName>
    <alternativeName>
        <fullName evidence="17">ATP-dependent helicase Rep</fullName>
    </alternativeName>
    <alternativeName>
        <fullName evidence="18">RepP</fullName>
    </alternativeName>
</protein>
<comment type="similarity">
    <text evidence="3">Belongs to the nanoviruses/circoviruses replication-associated protein family.</text>
</comment>
<dbReference type="GO" id="GO:0003723">
    <property type="term" value="F:RNA binding"/>
    <property type="evidence" value="ECO:0007669"/>
    <property type="project" value="InterPro"/>
</dbReference>
<name>A0A8A4XBN7_9VIRU</name>
<keyword evidence="16" id="KW-0511">Multifunctional enzyme</keyword>
<evidence type="ECO:0000256" key="1">
    <source>
        <dbReference type="ARBA" id="ARBA00001936"/>
    </source>
</evidence>
<dbReference type="InterPro" id="IPR049912">
    <property type="entry name" value="CRESS_DNA_REP"/>
</dbReference>
<keyword evidence="6" id="KW-0808">Transferase</keyword>